<evidence type="ECO:0000256" key="8">
    <source>
        <dbReference type="ARBA" id="ARBA00023288"/>
    </source>
</evidence>
<evidence type="ECO:0000256" key="6">
    <source>
        <dbReference type="ARBA" id="ARBA00022687"/>
    </source>
</evidence>
<comment type="similarity">
    <text evidence="2 9">Belongs to the Wnt family.</text>
</comment>
<dbReference type="GO" id="GO:0005125">
    <property type="term" value="F:cytokine activity"/>
    <property type="evidence" value="ECO:0007669"/>
    <property type="project" value="TreeGrafter"/>
</dbReference>
<dbReference type="CTD" id="9948714"/>
<comment type="subcellular location">
    <subcellularLocation>
        <location evidence="1 9">Secreted</location>
        <location evidence="1 9">Extracellular space</location>
        <location evidence="1 9">Extracellular matrix</location>
    </subcellularLocation>
</comment>
<evidence type="ECO:0000256" key="7">
    <source>
        <dbReference type="ARBA" id="ARBA00023157"/>
    </source>
</evidence>
<reference evidence="10" key="1">
    <citation type="submission" date="2012-04" db="EMBL/GenBank/DDBJ databases">
        <title>The Genome Sequence of Loa loa.</title>
        <authorList>
            <consortium name="The Broad Institute Genome Sequencing Platform"/>
            <consortium name="Broad Institute Genome Sequencing Center for Infectious Disease"/>
            <person name="Nutman T.B."/>
            <person name="Fink D.L."/>
            <person name="Russ C."/>
            <person name="Young S."/>
            <person name="Zeng Q."/>
            <person name="Gargeya S."/>
            <person name="Alvarado L."/>
            <person name="Berlin A."/>
            <person name="Chapman S.B."/>
            <person name="Chen Z."/>
            <person name="Freedman E."/>
            <person name="Gellesch M."/>
            <person name="Goldberg J."/>
            <person name="Griggs A."/>
            <person name="Gujja S."/>
            <person name="Heilman E.R."/>
            <person name="Heiman D."/>
            <person name="Howarth C."/>
            <person name="Mehta T."/>
            <person name="Neiman D."/>
            <person name="Pearson M."/>
            <person name="Roberts A."/>
            <person name="Saif S."/>
            <person name="Shea T."/>
            <person name="Shenoy N."/>
            <person name="Sisk P."/>
            <person name="Stolte C."/>
            <person name="Sykes S."/>
            <person name="White J."/>
            <person name="Yandava C."/>
            <person name="Haas B."/>
            <person name="Henn M.R."/>
            <person name="Nusbaum C."/>
            <person name="Birren B."/>
        </authorList>
    </citation>
    <scope>NUCLEOTIDE SEQUENCE [LARGE SCALE GENOMIC DNA]</scope>
</reference>
<comment type="function">
    <text evidence="9">Ligand for members of the frizzled family of seven transmembrane receptors.</text>
</comment>
<gene>
    <name evidence="10" type="ORF">LOAG_11262</name>
</gene>
<dbReference type="AlphaFoldDB" id="A0A1S0TNU0"/>
<organism evidence="10">
    <name type="scientific">Loa loa</name>
    <name type="common">Eye worm</name>
    <name type="synonym">Filaria loa</name>
    <dbReference type="NCBI Taxonomy" id="7209"/>
    <lineage>
        <taxon>Eukaryota</taxon>
        <taxon>Metazoa</taxon>
        <taxon>Ecdysozoa</taxon>
        <taxon>Nematoda</taxon>
        <taxon>Chromadorea</taxon>
        <taxon>Rhabditida</taxon>
        <taxon>Spirurina</taxon>
        <taxon>Spiruromorpha</taxon>
        <taxon>Filarioidea</taxon>
        <taxon>Onchocercidae</taxon>
        <taxon>Loa</taxon>
    </lineage>
</organism>
<dbReference type="GO" id="GO:0005109">
    <property type="term" value="F:frizzled binding"/>
    <property type="evidence" value="ECO:0007669"/>
    <property type="project" value="TreeGrafter"/>
</dbReference>
<dbReference type="GO" id="GO:0060070">
    <property type="term" value="P:canonical Wnt signaling pathway"/>
    <property type="evidence" value="ECO:0007669"/>
    <property type="project" value="TreeGrafter"/>
</dbReference>
<dbReference type="SMART" id="SM00097">
    <property type="entry name" value="WNT1"/>
    <property type="match status" value="1"/>
</dbReference>
<evidence type="ECO:0000256" key="5">
    <source>
        <dbReference type="ARBA" id="ARBA00022530"/>
    </source>
</evidence>
<dbReference type="OrthoDB" id="5945655at2759"/>
<dbReference type="GO" id="GO:0030182">
    <property type="term" value="P:neuron differentiation"/>
    <property type="evidence" value="ECO:0007669"/>
    <property type="project" value="TreeGrafter"/>
</dbReference>
<protein>
    <recommendedName>
        <fullName evidence="9">Protein Wnt</fullName>
    </recommendedName>
</protein>
<dbReference type="InParanoid" id="A0A1S0TNU0"/>
<keyword evidence="4" id="KW-0964">Secreted</keyword>
<dbReference type="InterPro" id="IPR018161">
    <property type="entry name" value="Wnt_CS"/>
</dbReference>
<evidence type="ECO:0000256" key="2">
    <source>
        <dbReference type="ARBA" id="ARBA00005683"/>
    </source>
</evidence>
<dbReference type="GO" id="GO:0005615">
    <property type="term" value="C:extracellular space"/>
    <property type="evidence" value="ECO:0007669"/>
    <property type="project" value="TreeGrafter"/>
</dbReference>
<dbReference type="OMA" id="ERCACAF"/>
<evidence type="ECO:0000256" key="3">
    <source>
        <dbReference type="ARBA" id="ARBA00022473"/>
    </source>
</evidence>
<keyword evidence="6 9" id="KW-0879">Wnt signaling pathway</keyword>
<dbReference type="Gene3D" id="3.30.2460.20">
    <property type="match status" value="1"/>
</dbReference>
<dbReference type="PRINTS" id="PR01349">
    <property type="entry name" value="WNTPROTEIN"/>
</dbReference>
<dbReference type="RefSeq" id="XP_003146832.1">
    <property type="nucleotide sequence ID" value="XM_003146784.2"/>
</dbReference>
<keyword evidence="7" id="KW-1015">Disulfide bond</keyword>
<dbReference type="PROSITE" id="PS00246">
    <property type="entry name" value="WNT1"/>
    <property type="match status" value="1"/>
</dbReference>
<keyword evidence="5" id="KW-0272">Extracellular matrix</keyword>
<evidence type="ECO:0000313" key="10">
    <source>
        <dbReference type="EMBL" id="EFO17239.1"/>
    </source>
</evidence>
<keyword evidence="3 9" id="KW-0217">Developmental protein</keyword>
<sequence length="186" mass="21194">MDAADSAHINDARSMMNLHNNRVGRKAVSSSVHRECKCHGVSGSCVMQTCWKVVPKLEEVGLLLRKKYSHAAKVSVSPEGKALIPRMERTGSRSGRYLHKFGQMSILDNELVYLDDSLDYCKEDKLNDIRSPQGRECFDKCNMLCCGRGYTTIRVVEEQRCHCKFVWCCEVKCDTCHRIVSHNFCK</sequence>
<dbReference type="PANTHER" id="PTHR12027">
    <property type="entry name" value="WNT RELATED"/>
    <property type="match status" value="1"/>
</dbReference>
<dbReference type="KEGG" id="loa:LOAG_11262"/>
<keyword evidence="8" id="KW-0449">Lipoprotein</keyword>
<proteinExistence type="inferred from homology"/>
<dbReference type="InterPro" id="IPR043158">
    <property type="entry name" value="Wnt_C"/>
</dbReference>
<dbReference type="InterPro" id="IPR005817">
    <property type="entry name" value="Wnt"/>
</dbReference>
<dbReference type="EMBL" id="JH712420">
    <property type="protein sequence ID" value="EFO17239.1"/>
    <property type="molecule type" value="Genomic_DNA"/>
</dbReference>
<accession>A0A1S0TNU0</accession>
<dbReference type="PANTHER" id="PTHR12027:SF114">
    <property type="entry name" value="PROTEIN MOM-2"/>
    <property type="match status" value="1"/>
</dbReference>
<dbReference type="GeneID" id="9948714"/>
<dbReference type="GO" id="GO:0045165">
    <property type="term" value="P:cell fate commitment"/>
    <property type="evidence" value="ECO:0007669"/>
    <property type="project" value="TreeGrafter"/>
</dbReference>
<evidence type="ECO:0000256" key="1">
    <source>
        <dbReference type="ARBA" id="ARBA00004498"/>
    </source>
</evidence>
<evidence type="ECO:0000256" key="9">
    <source>
        <dbReference type="RuleBase" id="RU003500"/>
    </source>
</evidence>
<name>A0A1S0TNU0_LOALO</name>
<evidence type="ECO:0000256" key="4">
    <source>
        <dbReference type="ARBA" id="ARBA00022525"/>
    </source>
</evidence>
<dbReference type="Pfam" id="PF00110">
    <property type="entry name" value="wnt"/>
    <property type="match status" value="1"/>
</dbReference>